<dbReference type="InterPro" id="IPR051240">
    <property type="entry name" value="Mito_RNA-Proc/Resp"/>
</dbReference>
<organism evidence="4 5">
    <name type="scientific">Aspergillus chevalieri</name>
    <name type="common">Eurotium chevalieri</name>
    <dbReference type="NCBI Taxonomy" id="182096"/>
    <lineage>
        <taxon>Eukaryota</taxon>
        <taxon>Fungi</taxon>
        <taxon>Dikarya</taxon>
        <taxon>Ascomycota</taxon>
        <taxon>Pezizomycotina</taxon>
        <taxon>Eurotiomycetes</taxon>
        <taxon>Eurotiomycetidae</taxon>
        <taxon>Eurotiales</taxon>
        <taxon>Aspergillaceae</taxon>
        <taxon>Aspergillus</taxon>
        <taxon>Aspergillus subgen. Aspergillus</taxon>
    </lineage>
</organism>
<dbReference type="PROSITE" id="PS51375">
    <property type="entry name" value="PPR"/>
    <property type="match status" value="1"/>
</dbReference>
<evidence type="ECO:0000256" key="1">
    <source>
        <dbReference type="ARBA" id="ARBA00022737"/>
    </source>
</evidence>
<accession>A0A7R7VI57</accession>
<proteinExistence type="predicted"/>
<dbReference type="Proteomes" id="UP000637239">
    <property type="component" value="Chromosome 2"/>
</dbReference>
<dbReference type="Pfam" id="PF01535">
    <property type="entry name" value="PPR"/>
    <property type="match status" value="2"/>
</dbReference>
<feature type="compositionally biased region" description="Low complexity" evidence="3">
    <location>
        <begin position="200"/>
        <end position="209"/>
    </location>
</feature>
<name>A0A7R7VI57_ASPCH</name>
<evidence type="ECO:0000313" key="5">
    <source>
        <dbReference type="Proteomes" id="UP000637239"/>
    </source>
</evidence>
<dbReference type="PANTHER" id="PTHR47933">
    <property type="entry name" value="PENTATRICOPEPTIDE REPEAT-CONTAINING PROTEIN 1, MITOCHONDRIAL"/>
    <property type="match status" value="1"/>
</dbReference>
<dbReference type="GeneID" id="66979526"/>
<evidence type="ECO:0008006" key="6">
    <source>
        <dbReference type="Google" id="ProtNLM"/>
    </source>
</evidence>
<feature type="repeat" description="PPR" evidence="2">
    <location>
        <begin position="431"/>
        <end position="465"/>
    </location>
</feature>
<evidence type="ECO:0000256" key="3">
    <source>
        <dbReference type="SAM" id="MobiDB-lite"/>
    </source>
</evidence>
<reference evidence="4" key="2">
    <citation type="submission" date="2021-02" db="EMBL/GenBank/DDBJ databases">
        <title>Aspergillus chevalieri M1 genome sequence.</title>
        <authorList>
            <person name="Kadooka C."/>
            <person name="Mori K."/>
            <person name="Futagami T."/>
        </authorList>
    </citation>
    <scope>NUCLEOTIDE SEQUENCE</scope>
    <source>
        <strain evidence="4">M1</strain>
    </source>
</reference>
<dbReference type="RefSeq" id="XP_043133689.1">
    <property type="nucleotide sequence ID" value="XM_043284948.1"/>
</dbReference>
<dbReference type="Gene3D" id="1.25.40.10">
    <property type="entry name" value="Tetratricopeptide repeat domain"/>
    <property type="match status" value="1"/>
</dbReference>
<feature type="compositionally biased region" description="Acidic residues" evidence="3">
    <location>
        <begin position="744"/>
        <end position="759"/>
    </location>
</feature>
<dbReference type="InterPro" id="IPR002885">
    <property type="entry name" value="PPR_rpt"/>
</dbReference>
<dbReference type="InterPro" id="IPR011990">
    <property type="entry name" value="TPR-like_helical_dom_sf"/>
</dbReference>
<dbReference type="PANTHER" id="PTHR47933:SF69">
    <property type="entry name" value="OS07G0513200 PROTEIN"/>
    <property type="match status" value="1"/>
</dbReference>
<evidence type="ECO:0000256" key="2">
    <source>
        <dbReference type="PROSITE-ProRule" id="PRU00708"/>
    </source>
</evidence>
<dbReference type="GO" id="GO:0003729">
    <property type="term" value="F:mRNA binding"/>
    <property type="evidence" value="ECO:0007669"/>
    <property type="project" value="TreeGrafter"/>
</dbReference>
<feature type="region of interest" description="Disordered" evidence="3">
    <location>
        <begin position="143"/>
        <end position="244"/>
    </location>
</feature>
<feature type="region of interest" description="Disordered" evidence="3">
    <location>
        <begin position="724"/>
        <end position="759"/>
    </location>
</feature>
<dbReference type="EMBL" id="AP024417">
    <property type="protein sequence ID" value="BCR85167.1"/>
    <property type="molecule type" value="Genomic_DNA"/>
</dbReference>
<gene>
    <name evidence="4" type="ORF">ACHE_20625A</name>
</gene>
<dbReference type="AlphaFoldDB" id="A0A7R7VI57"/>
<dbReference type="KEGG" id="ache:ACHE_20625A"/>
<protein>
    <recommendedName>
        <fullName evidence="6">Pentatricopeptide repeat protein</fullName>
    </recommendedName>
</protein>
<feature type="region of interest" description="Disordered" evidence="3">
    <location>
        <begin position="1"/>
        <end position="51"/>
    </location>
</feature>
<feature type="compositionally biased region" description="Basic and acidic residues" evidence="3">
    <location>
        <begin position="151"/>
        <end position="164"/>
    </location>
</feature>
<evidence type="ECO:0000313" key="4">
    <source>
        <dbReference type="EMBL" id="BCR85167.1"/>
    </source>
</evidence>
<sequence>MPHPNRSQSASNPRAPLSQGLERKLFTRSSSMPRPEDSSHSAPIRRFSSRRPRPTVASIADVFVSSLLIASLCREHSPRGKRISTICMDSTSSVPRWHGWSVAGKRQLSSSSSSSSRKYLDCLRSPVERLGVQCSRTQRMFSSGVAQSVKDWGHDEDSSRKRPVEQCPSPEESREEVELDREKDLNDSPPHQPPDRPDQDSTADTSTSSNKQTNTLPDDSITSLDPESDLSTSDLSIHPIKPRTRRLTPAADKFTATSELYHAAFGNSLNWEEAVDTVSRDNTVNPQKIRRLKILKRWRNMHRNTSKRSRVGIPSVRDLATALWQEEKSNQYIFRLYRDVPSPGVSYFSKRTRGELLRRFSRPPERRWVDARRYLALVEDMISSGLPMSRSLWTSAIHLAGRAAGKVKKHDLIRAIGVWQQMEHVAGIKSDHVVFNTLFDVSIKAGQFTVADRLVAEMRKRGLGFDRCGKVTMIYYHGLRQDFEGIRRTYNEFVDSGEFVDTMVLNCLLASFIRAGQVKTAELLYLRMMQAQATTQKHLIDGKNHHSPTLSSEFNIYRKRAQKLTRLLKFSMLLKIKLPEHYDALQDALPMTPDTRTFHIFLKFHAHESGDLPGFMSVLADMENTFAVPPRGMIYLLLFEGFAQHGRRRKAWSAERLQEAWRAFLRALHESKHRMEERFLPQTRKIVWENPLASTAAAMALKPKRPADDGSSGLYTALPLATQSANVESEEGQTENSGLQIEEKSDEEEDDELDTTNDSFEDIEVDVDELFDSPTRIEHEPQQDELEELERRIENGVFLGRRMNIAILRAFGTCCGPDEVMDVWTKLERIWQPEKRKMQDVIVVREELERQLNRIRGVR</sequence>
<reference evidence="4" key="1">
    <citation type="submission" date="2021-01" db="EMBL/GenBank/DDBJ databases">
        <authorList>
            <consortium name="Aspergillus chevalieri M1 genome sequencing consortium"/>
            <person name="Kazuki M."/>
            <person name="Futagami T."/>
        </authorList>
    </citation>
    <scope>NUCLEOTIDE SEQUENCE</scope>
    <source>
        <strain evidence="4">M1</strain>
    </source>
</reference>
<keyword evidence="1" id="KW-0677">Repeat</keyword>
<feature type="compositionally biased region" description="Polar residues" evidence="3">
    <location>
        <begin position="1"/>
        <end position="12"/>
    </location>
</feature>
<feature type="compositionally biased region" description="Polar residues" evidence="3">
    <location>
        <begin position="210"/>
        <end position="235"/>
    </location>
</feature>
<keyword evidence="5" id="KW-1185">Reference proteome</keyword>